<keyword evidence="3" id="KW-1185">Reference proteome</keyword>
<dbReference type="Proteomes" id="UP000663908">
    <property type="component" value="Chromosome"/>
</dbReference>
<accession>A0ABX7U6G8</accession>
<evidence type="ECO:0000313" key="2">
    <source>
        <dbReference type="EMBL" id="QTE03246.1"/>
    </source>
</evidence>
<protein>
    <submittedName>
        <fullName evidence="2">Uncharacterized protein</fullName>
    </submittedName>
</protein>
<proteinExistence type="predicted"/>
<dbReference type="EMBL" id="CP071839">
    <property type="protein sequence ID" value="QTE03246.1"/>
    <property type="molecule type" value="Genomic_DNA"/>
</dbReference>
<evidence type="ECO:0000313" key="3">
    <source>
        <dbReference type="Proteomes" id="UP000663908"/>
    </source>
</evidence>
<sequence>MCYNRSDQGSQNDQHRACRLLQRLPGKGERLEPLQHFFRKKAADTALGIPLAHCQQLACEIPKRRIRVNIDT</sequence>
<reference evidence="2 3" key="1">
    <citation type="submission" date="2021-03" db="EMBL/GenBank/DDBJ databases">
        <title>Complete genome sequence of Streptomyces cyanogenus S136, producer of anticancer angucycline landomycin A.</title>
        <authorList>
            <person name="Hrab P."/>
            <person name="Ruckert C."/>
            <person name="Busche T."/>
            <person name="Ostash I."/>
            <person name="Kalinowski J."/>
            <person name="Fedorenko V."/>
            <person name="Yushchuk O."/>
            <person name="Ostash B."/>
        </authorList>
    </citation>
    <scope>NUCLEOTIDE SEQUENCE [LARGE SCALE GENOMIC DNA]</scope>
    <source>
        <strain evidence="2 3">S136</strain>
    </source>
</reference>
<gene>
    <name evidence="1" type="ORF">S1361_00225</name>
    <name evidence="2" type="ORF">S1361_38275</name>
</gene>
<organism evidence="2 3">
    <name type="scientific">Streptomyces cyanogenus</name>
    <dbReference type="NCBI Taxonomy" id="80860"/>
    <lineage>
        <taxon>Bacteria</taxon>
        <taxon>Bacillati</taxon>
        <taxon>Actinomycetota</taxon>
        <taxon>Actinomycetes</taxon>
        <taxon>Kitasatosporales</taxon>
        <taxon>Streptomycetaceae</taxon>
        <taxon>Streptomyces</taxon>
    </lineage>
</organism>
<dbReference type="EMBL" id="CP071839">
    <property type="protein sequence ID" value="QTD95744.1"/>
    <property type="molecule type" value="Genomic_DNA"/>
</dbReference>
<evidence type="ECO:0000313" key="1">
    <source>
        <dbReference type="EMBL" id="QTD95744.1"/>
    </source>
</evidence>
<name>A0ABX7U6G8_STRCY</name>